<sequence>MTTLDTRPDARPDLRPDPLGVVLGRGLLRTVLQPVHDAVTGAGVAVEALLRGPADSALASPAHLFRAAAATGRTAELDRAARDTALAALAGVLPAAPRTVFLNTSLEGFTDAPDVPPGLQVVVDVSARSLLRAPGPTVRLLRRVRALGLPVALDDLGADVDVTALLTVVRPEVVKLDLRRLARRPADEVAALAGSVGAHTARTGALVLVESVEDEDDRRSALALGADLVQGWGVAHPVRPEDLPATGTLVLPTPARPAVPWRSAPSRTVPVAVADAALAHLRLRTRRRQDPVALVSLGGPAARRSAADLGRVAVRAHADLDGHGLAVLGPDAACVVLARPGRTLAERELLVSHDPDLVADLVGDVLADERTPARESVDAAEASPRHPTLTDVVAQALEADRATGTGTGLLLVGVDGTCRRGGREAVVRRMRRAVRSVDRWLPLGPDLFAVLLTGLPRAGSEGVVERVADALLLAVELAVDDHPTMSVSIGASLAPVRAVTAAEAHRQASAALESARGAGGGCARIWPV</sequence>
<protein>
    <submittedName>
        <fullName evidence="3">EAL domain-containing protein</fullName>
    </submittedName>
</protein>
<dbReference type="SUPFAM" id="SSF55073">
    <property type="entry name" value="Nucleotide cyclase"/>
    <property type="match status" value="1"/>
</dbReference>
<evidence type="ECO:0000259" key="1">
    <source>
        <dbReference type="PROSITE" id="PS50883"/>
    </source>
</evidence>
<dbReference type="InterPro" id="IPR050706">
    <property type="entry name" value="Cyclic-di-GMP_PDE-like"/>
</dbReference>
<evidence type="ECO:0000313" key="4">
    <source>
        <dbReference type="Proteomes" id="UP001555826"/>
    </source>
</evidence>
<name>A0ABV3PBC5_9ACTN</name>
<dbReference type="Pfam" id="PF00563">
    <property type="entry name" value="EAL"/>
    <property type="match status" value="1"/>
</dbReference>
<dbReference type="SMART" id="SM00267">
    <property type="entry name" value="GGDEF"/>
    <property type="match status" value="1"/>
</dbReference>
<dbReference type="SMART" id="SM00052">
    <property type="entry name" value="EAL"/>
    <property type="match status" value="1"/>
</dbReference>
<reference evidence="3 4" key="1">
    <citation type="submission" date="2024-07" db="EMBL/GenBank/DDBJ databases">
        <authorList>
            <person name="Thanompreechachai J."/>
            <person name="Duangmal K."/>
        </authorList>
    </citation>
    <scope>NUCLEOTIDE SEQUENCE [LARGE SCALE GENOMIC DNA]</scope>
    <source>
        <strain evidence="3 4">KCTC 19886</strain>
    </source>
</reference>
<dbReference type="SUPFAM" id="SSF141868">
    <property type="entry name" value="EAL domain-like"/>
    <property type="match status" value="1"/>
</dbReference>
<dbReference type="Proteomes" id="UP001555826">
    <property type="component" value="Unassembled WGS sequence"/>
</dbReference>
<proteinExistence type="predicted"/>
<dbReference type="Gene3D" id="3.20.20.450">
    <property type="entry name" value="EAL domain"/>
    <property type="match status" value="1"/>
</dbReference>
<evidence type="ECO:0000313" key="3">
    <source>
        <dbReference type="EMBL" id="MEW9266932.1"/>
    </source>
</evidence>
<accession>A0ABV3PBC5</accession>
<gene>
    <name evidence="3" type="ORF">AB1207_19455</name>
</gene>
<dbReference type="CDD" id="cd01948">
    <property type="entry name" value="EAL"/>
    <property type="match status" value="1"/>
</dbReference>
<dbReference type="InterPro" id="IPR000160">
    <property type="entry name" value="GGDEF_dom"/>
</dbReference>
<evidence type="ECO:0000259" key="2">
    <source>
        <dbReference type="PROSITE" id="PS50887"/>
    </source>
</evidence>
<organism evidence="3 4">
    <name type="scientific">Kineococcus endophyticus</name>
    <dbReference type="NCBI Taxonomy" id="1181883"/>
    <lineage>
        <taxon>Bacteria</taxon>
        <taxon>Bacillati</taxon>
        <taxon>Actinomycetota</taxon>
        <taxon>Actinomycetes</taxon>
        <taxon>Kineosporiales</taxon>
        <taxon>Kineosporiaceae</taxon>
        <taxon>Kineococcus</taxon>
    </lineage>
</organism>
<dbReference type="InterPro" id="IPR029787">
    <property type="entry name" value="Nucleotide_cyclase"/>
</dbReference>
<dbReference type="InterPro" id="IPR001633">
    <property type="entry name" value="EAL_dom"/>
</dbReference>
<keyword evidence="4" id="KW-1185">Reference proteome</keyword>
<feature type="domain" description="GGDEF" evidence="2">
    <location>
        <begin position="405"/>
        <end position="528"/>
    </location>
</feature>
<dbReference type="PANTHER" id="PTHR33121">
    <property type="entry name" value="CYCLIC DI-GMP PHOSPHODIESTERASE PDEF"/>
    <property type="match status" value="1"/>
</dbReference>
<dbReference type="PANTHER" id="PTHR33121:SF76">
    <property type="entry name" value="SIGNALING PROTEIN"/>
    <property type="match status" value="1"/>
</dbReference>
<dbReference type="PROSITE" id="PS50883">
    <property type="entry name" value="EAL"/>
    <property type="match status" value="1"/>
</dbReference>
<feature type="domain" description="EAL" evidence="1">
    <location>
        <begin position="11"/>
        <end position="251"/>
    </location>
</feature>
<dbReference type="InterPro" id="IPR035919">
    <property type="entry name" value="EAL_sf"/>
</dbReference>
<dbReference type="EMBL" id="JBFNQN010000014">
    <property type="protein sequence ID" value="MEW9266932.1"/>
    <property type="molecule type" value="Genomic_DNA"/>
</dbReference>
<dbReference type="RefSeq" id="WP_367640065.1">
    <property type="nucleotide sequence ID" value="NZ_JBFNQN010000014.1"/>
</dbReference>
<dbReference type="Gene3D" id="3.30.70.270">
    <property type="match status" value="1"/>
</dbReference>
<dbReference type="PROSITE" id="PS50887">
    <property type="entry name" value="GGDEF"/>
    <property type="match status" value="1"/>
</dbReference>
<comment type="caution">
    <text evidence="3">The sequence shown here is derived from an EMBL/GenBank/DDBJ whole genome shotgun (WGS) entry which is preliminary data.</text>
</comment>
<dbReference type="InterPro" id="IPR043128">
    <property type="entry name" value="Rev_trsase/Diguanyl_cyclase"/>
</dbReference>